<dbReference type="InterPro" id="IPR056773">
    <property type="entry name" value="WHD_ORC2"/>
</dbReference>
<dbReference type="PANTHER" id="PTHR14052">
    <property type="entry name" value="ORIGIN RECOGNITION COMPLEX SUBUNIT 2"/>
    <property type="match status" value="1"/>
</dbReference>
<evidence type="ECO:0000256" key="1">
    <source>
        <dbReference type="ARBA" id="ARBA00004123"/>
    </source>
</evidence>
<comment type="subunit">
    <text evidence="5">Component of the origin recognition complex (ORC).</text>
</comment>
<gene>
    <name evidence="9" type="ORF">g.40243</name>
</gene>
<dbReference type="InterPro" id="IPR007220">
    <property type="entry name" value="ORC2"/>
</dbReference>
<dbReference type="GO" id="GO:0006260">
    <property type="term" value="P:DNA replication"/>
    <property type="evidence" value="ECO:0007669"/>
    <property type="project" value="UniProtKB-UniRule"/>
</dbReference>
<sequence>MPPRKRPKQAVKAPLQEAEASSSNDDEPLPFVIRGSSTGNERATFFGANAASGSSKTIANLNLEGLGDKTLHDVLAQLPVLHAQEKETLLARHKAVFPSMWQQWRAGHSLLFHGFGSKAGLLAEFAAKWTLDGACFNVNGLQPGLTSQHILAWATAAAKGSKPALYRAYKPADLMELLTSPGGKRVYVIINNIDGPGLRDPTSQRQLALLAAVPNVHLAASVDHVNAALLWDLQTRDRFAWVWHHVPTYAPYLQEVVHAAIAPLLVGRREEEAKKGALVVLASLSHNAREVFRLLSEQQLGPDGEQGIAFDRLFQLCREQFLVSNETLLSSFLTEFRDHDLLKARRTTEGFDLLHLPFAPDHLQQLLEDLVSLT</sequence>
<proteinExistence type="inferred from homology"/>
<dbReference type="GO" id="GO:0003688">
    <property type="term" value="F:DNA replication origin binding"/>
    <property type="evidence" value="ECO:0007669"/>
    <property type="project" value="UniProtKB-UniRule"/>
</dbReference>
<dbReference type="Pfam" id="PF24882">
    <property type="entry name" value="WHD_ORC2"/>
    <property type="match status" value="1"/>
</dbReference>
<evidence type="ECO:0000256" key="2">
    <source>
        <dbReference type="ARBA" id="ARBA00007421"/>
    </source>
</evidence>
<feature type="domain" description="Origin recognition complex subunit 2 RecA-like" evidence="7">
    <location>
        <begin position="85"/>
        <end position="246"/>
    </location>
</feature>
<evidence type="ECO:0000313" key="9">
    <source>
        <dbReference type="EMBL" id="JAT69754.1"/>
    </source>
</evidence>
<accession>A0A1D1ZS16</accession>
<comment type="function">
    <text evidence="5">Component of the origin recognition complex (ORC) that binds origins of replication. DNA-binding is ATP-dependent. ORC is required to assemble the pre-replication complex necessary to initiate DNA replication.</text>
</comment>
<evidence type="ECO:0000259" key="7">
    <source>
        <dbReference type="Pfam" id="PF04084"/>
    </source>
</evidence>
<feature type="domain" description="Origin recognition complex subunit 2 winged-helix" evidence="8">
    <location>
        <begin position="304"/>
        <end position="361"/>
    </location>
</feature>
<evidence type="ECO:0000259" key="8">
    <source>
        <dbReference type="Pfam" id="PF24882"/>
    </source>
</evidence>
<feature type="region of interest" description="Disordered" evidence="6">
    <location>
        <begin position="1"/>
        <end position="30"/>
    </location>
</feature>
<dbReference type="InterPro" id="IPR056772">
    <property type="entry name" value="RecA-like_ORC2"/>
</dbReference>
<comment type="subcellular location">
    <subcellularLocation>
        <location evidence="1 5">Nucleus</location>
    </subcellularLocation>
</comment>
<evidence type="ECO:0000256" key="3">
    <source>
        <dbReference type="ARBA" id="ARBA00022705"/>
    </source>
</evidence>
<evidence type="ECO:0000256" key="6">
    <source>
        <dbReference type="SAM" id="MobiDB-lite"/>
    </source>
</evidence>
<evidence type="ECO:0000256" key="5">
    <source>
        <dbReference type="RuleBase" id="RU368084"/>
    </source>
</evidence>
<dbReference type="PANTHER" id="PTHR14052:SF0">
    <property type="entry name" value="ORIGIN RECOGNITION COMPLEX SUBUNIT 2"/>
    <property type="match status" value="1"/>
</dbReference>
<evidence type="ECO:0000256" key="4">
    <source>
        <dbReference type="ARBA" id="ARBA00023242"/>
    </source>
</evidence>
<organism evidence="9">
    <name type="scientific">Auxenochlorella protothecoides</name>
    <name type="common">Green microalga</name>
    <name type="synonym">Chlorella protothecoides</name>
    <dbReference type="NCBI Taxonomy" id="3075"/>
    <lineage>
        <taxon>Eukaryota</taxon>
        <taxon>Viridiplantae</taxon>
        <taxon>Chlorophyta</taxon>
        <taxon>core chlorophytes</taxon>
        <taxon>Trebouxiophyceae</taxon>
        <taxon>Chlorellales</taxon>
        <taxon>Chlorellaceae</taxon>
        <taxon>Auxenochlorella</taxon>
    </lineage>
</organism>
<keyword evidence="4 5" id="KW-0539">Nucleus</keyword>
<dbReference type="AlphaFoldDB" id="A0A1D1ZS16"/>
<name>A0A1D1ZS16_AUXPR</name>
<dbReference type="EMBL" id="GDKF01008868">
    <property type="protein sequence ID" value="JAT69754.1"/>
    <property type="molecule type" value="Transcribed_RNA"/>
</dbReference>
<reference evidence="9" key="1">
    <citation type="submission" date="2015-08" db="EMBL/GenBank/DDBJ databases">
        <authorList>
            <person name="Babu N.S."/>
            <person name="Beckwith C.J."/>
            <person name="Beseler K.G."/>
            <person name="Brison A."/>
            <person name="Carone J.V."/>
            <person name="Caskin T.P."/>
            <person name="Diamond M."/>
            <person name="Durham M.E."/>
            <person name="Foxe J.M."/>
            <person name="Go M."/>
            <person name="Henderson B.A."/>
            <person name="Jones I.B."/>
            <person name="McGettigan J.A."/>
            <person name="Micheletti S.J."/>
            <person name="Nasrallah M.E."/>
            <person name="Ortiz D."/>
            <person name="Piller C.R."/>
            <person name="Privatt S.R."/>
            <person name="Schneider S.L."/>
            <person name="Sharp S."/>
            <person name="Smith T.C."/>
            <person name="Stanton J.D."/>
            <person name="Ullery H.E."/>
            <person name="Wilson R.J."/>
            <person name="Serrano M.G."/>
            <person name="Buck G."/>
            <person name="Lee V."/>
            <person name="Wang Y."/>
            <person name="Carvalho R."/>
            <person name="Voegtly L."/>
            <person name="Shi R."/>
            <person name="Duckworth R."/>
            <person name="Johnson A."/>
            <person name="Loviza R."/>
            <person name="Walstead R."/>
            <person name="Shah Z."/>
            <person name="Kiflezghi M."/>
            <person name="Wade K."/>
            <person name="Ball S.L."/>
            <person name="Bradley K.W."/>
            <person name="Asai D.J."/>
            <person name="Bowman C.A."/>
            <person name="Russell D.A."/>
            <person name="Pope W.H."/>
            <person name="Jacobs-Sera D."/>
            <person name="Hendrix R.W."/>
            <person name="Hatfull G.F."/>
        </authorList>
    </citation>
    <scope>NUCLEOTIDE SEQUENCE</scope>
</reference>
<comment type="similarity">
    <text evidence="2 5">Belongs to the ORC2 family.</text>
</comment>
<dbReference type="Pfam" id="PF04084">
    <property type="entry name" value="RecA-like_ORC2"/>
    <property type="match status" value="1"/>
</dbReference>
<keyword evidence="3 5" id="KW-0235">DNA replication</keyword>
<dbReference type="GO" id="GO:0005664">
    <property type="term" value="C:nuclear origin of replication recognition complex"/>
    <property type="evidence" value="ECO:0007669"/>
    <property type="project" value="UniProtKB-UniRule"/>
</dbReference>
<protein>
    <recommendedName>
        <fullName evidence="5">Origin recognition complex subunit 2</fullName>
    </recommendedName>
</protein>